<accession>A0A919JYG0</accession>
<sequence length="132" mass="14129">METTRRRTTGEFEVTFEPLDADDEVIGRMKVLKTFTGGLTGTGVGHMLSIGTSIDNSAGYVAIERITGDLEGRRGGFALQHCGHLQRGASSLTVTVVPDSGTDELLGLRGEFTIENLGAVHHYAFDYGIEPG</sequence>
<dbReference type="Pfam" id="PF11528">
    <property type="entry name" value="DUF3224"/>
    <property type="match status" value="1"/>
</dbReference>
<comment type="caution">
    <text evidence="1">The sequence shown here is derived from an EMBL/GenBank/DDBJ whole genome shotgun (WGS) entry which is preliminary data.</text>
</comment>
<evidence type="ECO:0008006" key="3">
    <source>
        <dbReference type="Google" id="ProtNLM"/>
    </source>
</evidence>
<keyword evidence="2" id="KW-1185">Reference proteome</keyword>
<name>A0A919JYG0_9ACTN</name>
<dbReference type="SUPFAM" id="SSF159238">
    <property type="entry name" value="SO1590-like"/>
    <property type="match status" value="1"/>
</dbReference>
<protein>
    <recommendedName>
        <fullName evidence="3">DUF3224 domain-containing protein</fullName>
    </recommendedName>
</protein>
<dbReference type="RefSeq" id="WP_203779268.1">
    <property type="nucleotide sequence ID" value="NZ_BOMV01000006.1"/>
</dbReference>
<dbReference type="InterPro" id="IPR023159">
    <property type="entry name" value="SO1590-like_sf"/>
</dbReference>
<dbReference type="Gene3D" id="2.40.350.10">
    <property type="entry name" value="SO1590-like"/>
    <property type="match status" value="1"/>
</dbReference>
<proteinExistence type="predicted"/>
<evidence type="ECO:0000313" key="1">
    <source>
        <dbReference type="EMBL" id="GIE93266.1"/>
    </source>
</evidence>
<dbReference type="InterPro" id="IPR021607">
    <property type="entry name" value="DUF3224"/>
</dbReference>
<reference evidence="1" key="1">
    <citation type="submission" date="2021-01" db="EMBL/GenBank/DDBJ databases">
        <title>Whole genome shotgun sequence of Actinoplanes rishiriensis NBRC 108556.</title>
        <authorList>
            <person name="Komaki H."/>
            <person name="Tamura T."/>
        </authorList>
    </citation>
    <scope>NUCLEOTIDE SEQUENCE</scope>
    <source>
        <strain evidence="1">NBRC 108556</strain>
    </source>
</reference>
<organism evidence="1 2">
    <name type="scientific">Paractinoplanes rishiriensis</name>
    <dbReference type="NCBI Taxonomy" id="1050105"/>
    <lineage>
        <taxon>Bacteria</taxon>
        <taxon>Bacillati</taxon>
        <taxon>Actinomycetota</taxon>
        <taxon>Actinomycetes</taxon>
        <taxon>Micromonosporales</taxon>
        <taxon>Micromonosporaceae</taxon>
        <taxon>Paractinoplanes</taxon>
    </lineage>
</organism>
<dbReference type="Proteomes" id="UP000636960">
    <property type="component" value="Unassembled WGS sequence"/>
</dbReference>
<dbReference type="AlphaFoldDB" id="A0A919JYG0"/>
<dbReference type="EMBL" id="BOMV01000006">
    <property type="protein sequence ID" value="GIE93266.1"/>
    <property type="molecule type" value="Genomic_DNA"/>
</dbReference>
<gene>
    <name evidence="1" type="ORF">Ari01nite_07310</name>
</gene>
<evidence type="ECO:0000313" key="2">
    <source>
        <dbReference type="Proteomes" id="UP000636960"/>
    </source>
</evidence>